<dbReference type="KEGG" id="hdi:HDIA_0880"/>
<proteinExistence type="predicted"/>
<dbReference type="Gene3D" id="1.10.510.10">
    <property type="entry name" value="Transferase(Phosphotransferase) domain 1"/>
    <property type="match status" value="1"/>
</dbReference>
<evidence type="ECO:0000256" key="3">
    <source>
        <dbReference type="ARBA" id="ARBA00022777"/>
    </source>
</evidence>
<dbReference type="EMBL" id="LT960614">
    <property type="protein sequence ID" value="SON54421.1"/>
    <property type="molecule type" value="Genomic_DNA"/>
</dbReference>
<keyword evidence="4" id="KW-0067">ATP-binding</keyword>
<keyword evidence="3 6" id="KW-0418">Kinase</keyword>
<keyword evidence="1 6" id="KW-0808">Transferase</keyword>
<dbReference type="InterPro" id="IPR008271">
    <property type="entry name" value="Ser/Thr_kinase_AS"/>
</dbReference>
<dbReference type="Proteomes" id="UP000223606">
    <property type="component" value="Chromosome 1"/>
</dbReference>
<gene>
    <name evidence="6" type="primary">pknL</name>
    <name evidence="6" type="ORF">HDIA_0880</name>
</gene>
<feature type="domain" description="Protein kinase" evidence="5">
    <location>
        <begin position="1"/>
        <end position="251"/>
    </location>
</feature>
<dbReference type="Pfam" id="PF26309">
    <property type="entry name" value="DUF8082"/>
    <property type="match status" value="2"/>
</dbReference>
<dbReference type="InterPro" id="IPR058395">
    <property type="entry name" value="DUF8082"/>
</dbReference>
<dbReference type="GO" id="GO:0004674">
    <property type="term" value="F:protein serine/threonine kinase activity"/>
    <property type="evidence" value="ECO:0007669"/>
    <property type="project" value="UniProtKB-EC"/>
</dbReference>
<protein>
    <submittedName>
        <fullName evidence="6">Serine/threonine-protein kinase PknL</fullName>
        <ecNumber evidence="6">2.7.11.1</ecNumber>
    </submittedName>
</protein>
<dbReference type="PROSITE" id="PS50011">
    <property type="entry name" value="PROTEIN_KINASE_DOM"/>
    <property type="match status" value="1"/>
</dbReference>
<dbReference type="InterPro" id="IPR011009">
    <property type="entry name" value="Kinase-like_dom_sf"/>
</dbReference>
<evidence type="ECO:0000313" key="7">
    <source>
        <dbReference type="Proteomes" id="UP000223606"/>
    </source>
</evidence>
<dbReference type="SUPFAM" id="SSF56112">
    <property type="entry name" value="Protein kinase-like (PK-like)"/>
    <property type="match status" value="1"/>
</dbReference>
<dbReference type="EC" id="2.7.11.1" evidence="6"/>
<keyword evidence="2" id="KW-0547">Nucleotide-binding</keyword>
<reference evidence="7" key="1">
    <citation type="submission" date="2017-09" db="EMBL/GenBank/DDBJ databases">
        <title>Genome sequence of Nannocystis excedens DSM 71.</title>
        <authorList>
            <person name="Blom J."/>
        </authorList>
    </citation>
    <scope>NUCLEOTIDE SEQUENCE [LARGE SCALE GENOMIC DNA]</scope>
    <source>
        <strain evidence="7">type strain: E19</strain>
    </source>
</reference>
<evidence type="ECO:0000259" key="5">
    <source>
        <dbReference type="PROSITE" id="PS50011"/>
    </source>
</evidence>
<sequence length="425" mass="45982">MGVVYEGHDPSIDRVVAIKALHTHLASAAERTSWLERFAREAKAAGRVIHPNLVTIFDYLEVEDTPYLVMEYVEAGTLAERLEADHILPPAEIRTVMGQILDGLAAIHQVGIVHRDIKPANVLLFKDGRVKLADFGVARIESLGATQGGLIGTPHYMSPEQFNGGQIDQRSDMFACGVILYEMLTGQKPYAANGLGELSVQVLRGRYNRLGTRIAHAPERLNALMDKALTPELALRVSDVGEFKLMLEGALEGVDQAVPPPQEGTVVAPLAPASGSLGSRPDGSMSGTLAERMPKTVFSGIESLLAERVGPIARIIVRSAATSTNDVDRMIESLAAHLGEDERAAFREAIQRCISQTSDQVVAAGEEDDLLQTLTRLLTPHVGPMARILVKKAAERSRSREELCSSLAGHIPNAKDREEFLAKVG</sequence>
<dbReference type="PANTHER" id="PTHR43289:SF6">
    <property type="entry name" value="SERINE_THREONINE-PROTEIN KINASE NEKL-3"/>
    <property type="match status" value="1"/>
</dbReference>
<organism evidence="6 7">
    <name type="scientific">Hartmannibacter diazotrophicus</name>
    <dbReference type="NCBI Taxonomy" id="1482074"/>
    <lineage>
        <taxon>Bacteria</taxon>
        <taxon>Pseudomonadati</taxon>
        <taxon>Pseudomonadota</taxon>
        <taxon>Alphaproteobacteria</taxon>
        <taxon>Hyphomicrobiales</taxon>
        <taxon>Pleomorphomonadaceae</taxon>
        <taxon>Hartmannibacter</taxon>
    </lineage>
</organism>
<dbReference type="PROSITE" id="PS00108">
    <property type="entry name" value="PROTEIN_KINASE_ST"/>
    <property type="match status" value="1"/>
</dbReference>
<evidence type="ECO:0000313" key="6">
    <source>
        <dbReference type="EMBL" id="SON54421.1"/>
    </source>
</evidence>
<dbReference type="PANTHER" id="PTHR43289">
    <property type="entry name" value="MITOGEN-ACTIVATED PROTEIN KINASE KINASE KINASE 20-RELATED"/>
    <property type="match status" value="1"/>
</dbReference>
<evidence type="ECO:0000256" key="1">
    <source>
        <dbReference type="ARBA" id="ARBA00022679"/>
    </source>
</evidence>
<evidence type="ECO:0000256" key="4">
    <source>
        <dbReference type="ARBA" id="ARBA00022840"/>
    </source>
</evidence>
<dbReference type="InterPro" id="IPR000719">
    <property type="entry name" value="Prot_kinase_dom"/>
</dbReference>
<dbReference type="GO" id="GO:0005524">
    <property type="term" value="F:ATP binding"/>
    <property type="evidence" value="ECO:0007669"/>
    <property type="project" value="UniProtKB-KW"/>
</dbReference>
<dbReference type="Gene3D" id="3.30.200.20">
    <property type="entry name" value="Phosphorylase Kinase, domain 1"/>
    <property type="match status" value="1"/>
</dbReference>
<dbReference type="Pfam" id="PF00069">
    <property type="entry name" value="Pkinase"/>
    <property type="match status" value="1"/>
</dbReference>
<dbReference type="AlphaFoldDB" id="A0A2C9D3P9"/>
<dbReference type="CDD" id="cd14014">
    <property type="entry name" value="STKc_PknB_like"/>
    <property type="match status" value="1"/>
</dbReference>
<keyword evidence="7" id="KW-1185">Reference proteome</keyword>
<dbReference type="SMART" id="SM00220">
    <property type="entry name" value="S_TKc"/>
    <property type="match status" value="1"/>
</dbReference>
<name>A0A2C9D3P9_9HYPH</name>
<accession>A0A2C9D3P9</accession>
<evidence type="ECO:0000256" key="2">
    <source>
        <dbReference type="ARBA" id="ARBA00022741"/>
    </source>
</evidence>